<protein>
    <submittedName>
        <fullName evidence="2">Uncharacterized protein</fullName>
    </submittedName>
</protein>
<evidence type="ECO:0000256" key="1">
    <source>
        <dbReference type="SAM" id="Phobius"/>
    </source>
</evidence>
<name>A0A9W3K5G7_BURCE</name>
<keyword evidence="1" id="KW-0472">Membrane</keyword>
<gene>
    <name evidence="2" type="ORF">GEM_5062</name>
</gene>
<dbReference type="Proteomes" id="UP000032866">
    <property type="component" value="Chromosome 2"/>
</dbReference>
<sequence length="147" mass="15909">MSVRRISHAARRFPHVDAAVSVAHRHGDPRRRPVYPRDFSPPVNDTRYDLTTRCGAILAWIAVIEIGAMVMCYGDASSMADPYAGVGVLSPGLRVMAAISVLALAVGIGCLAADTPKPDQAPRTSFRVARPPHLLLCIPGAWFWLHA</sequence>
<accession>A0A9W3K5G7</accession>
<keyword evidence="1" id="KW-1133">Transmembrane helix</keyword>
<feature type="transmembrane region" description="Helical" evidence="1">
    <location>
        <begin position="57"/>
        <end position="76"/>
    </location>
</feature>
<evidence type="ECO:0000313" key="3">
    <source>
        <dbReference type="Proteomes" id="UP000032866"/>
    </source>
</evidence>
<organism evidence="2 3">
    <name type="scientific">Burkholderia cepacia GG4</name>
    <dbReference type="NCBI Taxonomy" id="1009846"/>
    <lineage>
        <taxon>Bacteria</taxon>
        <taxon>Pseudomonadati</taxon>
        <taxon>Pseudomonadota</taxon>
        <taxon>Betaproteobacteria</taxon>
        <taxon>Burkholderiales</taxon>
        <taxon>Burkholderiaceae</taxon>
        <taxon>Burkholderia</taxon>
        <taxon>Burkholderia cepacia complex</taxon>
    </lineage>
</organism>
<feature type="transmembrane region" description="Helical" evidence="1">
    <location>
        <begin position="96"/>
        <end position="113"/>
    </location>
</feature>
<keyword evidence="1" id="KW-0812">Transmembrane</keyword>
<dbReference type="KEGG" id="bct:GEM_5062"/>
<proteinExistence type="predicted"/>
<dbReference type="AlphaFoldDB" id="A0A9W3K5G7"/>
<reference evidence="2 3" key="1">
    <citation type="journal article" date="2012" name="J. Bacteriol.">
        <title>Complete Genome Sequence of Burkholderia sp. Strain GG4, a Betaproteobacterium That Reduces 3-Oxo-N-Acylhomoserine Lactones and Produces Different N-Acylhomoserine Lactones.</title>
        <authorList>
            <person name="Hong K.W."/>
            <person name="Koh C.L."/>
            <person name="Sam C.K."/>
            <person name="Yin W.F."/>
            <person name="Chan K.G."/>
        </authorList>
    </citation>
    <scope>NUCLEOTIDE SEQUENCE [LARGE SCALE GENOMIC DNA]</scope>
    <source>
        <strain evidence="2 3">GG4</strain>
    </source>
</reference>
<evidence type="ECO:0000313" key="2">
    <source>
        <dbReference type="EMBL" id="AFQ51449.1"/>
    </source>
</evidence>
<dbReference type="EMBL" id="CP003775">
    <property type="protein sequence ID" value="AFQ51449.1"/>
    <property type="molecule type" value="Genomic_DNA"/>
</dbReference>